<accession>A0A5C6SXK2</accession>
<feature type="compositionally biased region" description="Basic and acidic residues" evidence="1">
    <location>
        <begin position="698"/>
        <end position="708"/>
    </location>
</feature>
<feature type="region of interest" description="Disordered" evidence="1">
    <location>
        <begin position="625"/>
        <end position="708"/>
    </location>
</feature>
<evidence type="ECO:0000313" key="2">
    <source>
        <dbReference type="EMBL" id="TXC03024.1"/>
    </source>
</evidence>
<reference evidence="2 3" key="1">
    <citation type="submission" date="2019-07" db="EMBL/GenBank/DDBJ databases">
        <title>The First High-Quality Draft Genome Sequence of the Causal Agent of the Current Panama Disease Epidemic.</title>
        <authorList>
            <person name="Warmington R.J."/>
            <person name="Kay W."/>
            <person name="Jeffries A."/>
            <person name="Bebber D."/>
            <person name="Moore K."/>
            <person name="Studholme D.J."/>
        </authorList>
    </citation>
    <scope>NUCLEOTIDE SEQUENCE [LARGE SCALE GENOMIC DNA]</scope>
    <source>
        <strain evidence="2 3">TR4</strain>
    </source>
</reference>
<proteinExistence type="predicted"/>
<comment type="caution">
    <text evidence="2">The sequence shown here is derived from an EMBL/GenBank/DDBJ whole genome shotgun (WGS) entry which is preliminary data.</text>
</comment>
<feature type="compositionally biased region" description="Polar residues" evidence="1">
    <location>
        <begin position="529"/>
        <end position="539"/>
    </location>
</feature>
<evidence type="ECO:0000313" key="3">
    <source>
        <dbReference type="Proteomes" id="UP000321331"/>
    </source>
</evidence>
<gene>
    <name evidence="2" type="ORF">FocTR4_00014871</name>
</gene>
<protein>
    <submittedName>
        <fullName evidence="2">Uncharacterized protein</fullName>
    </submittedName>
</protein>
<dbReference type="Proteomes" id="UP000321331">
    <property type="component" value="Unassembled WGS sequence"/>
</dbReference>
<evidence type="ECO:0000256" key="1">
    <source>
        <dbReference type="SAM" id="MobiDB-lite"/>
    </source>
</evidence>
<feature type="non-terminal residue" evidence="2">
    <location>
        <position position="1"/>
    </location>
</feature>
<sequence length="708" mass="79287">HNMTWDRYELGQKNIFYDEKRPLIPVNVFPPHVERVRRLITDLSCVVNGEGLVNKNGLISDDKLKPLLYGPDPDPSLVAAQKTLSKAHSLVNGGYKEPKWQTFFDADFFQRLDGSLSSSKDDTRRVSYNKYYYDAITRETDVLWDLFQKDKEAGIGPFESLSCPKPDQAFFLPIYHDRHPAGIPTVVDPNARQWNRAQEISATEPFTWSTLQKLHEFGLQPAPSRLFEKPPLEANLKCYPWLVVEHKREEQPVRDVCCQAANAAACAIGLIRHTAQYAVKLPKHAHIPPIPVITTIGPSVTVWIMYYATDFDAPCGHRETTEVTVKRRKEGCIMRVIWNGEMTKLADVVMFQMILDNAHTWATRAFKPLMSSYIEQWQHVFDESTVSLTSGHSPFFLSKKRREKTVEQRRAILPIVQGLLDDRASMELDEMANTRVTPLFLGLLMHQICSSEKEFITSEVDRVVSQKLEGLSMKGLAAGKQYSFRGVENARSQSHSDSYSNYQESIFGSRQTSQYLQLDDDDPNDSDYRPSQDSSASVQTTSFLALEPPHSNTTDVFPSDYPFSFHSLTRGISKGSEVQPSASKADRLFNSPDEDGRGTPSISGGQVTPKPIRSPLLSILMSGGSGSLAGNVSREISKGTTPSGSPVFTGRSPPERRGLSPGRQFGQPNPSQPPSPLEEASEKRQFQDAGQDESDYIDLTRDSQESAS</sequence>
<organism evidence="2 3">
    <name type="scientific">Fusarium oxysporum f. sp. cubense</name>
    <dbReference type="NCBI Taxonomy" id="61366"/>
    <lineage>
        <taxon>Eukaryota</taxon>
        <taxon>Fungi</taxon>
        <taxon>Dikarya</taxon>
        <taxon>Ascomycota</taxon>
        <taxon>Pezizomycotina</taxon>
        <taxon>Sordariomycetes</taxon>
        <taxon>Hypocreomycetidae</taxon>
        <taxon>Hypocreales</taxon>
        <taxon>Nectriaceae</taxon>
        <taxon>Fusarium</taxon>
        <taxon>Fusarium oxysporum species complex</taxon>
    </lineage>
</organism>
<feature type="region of interest" description="Disordered" evidence="1">
    <location>
        <begin position="510"/>
        <end position="539"/>
    </location>
</feature>
<dbReference type="AlphaFoldDB" id="A0A5C6SXK2"/>
<name>A0A5C6SXK2_FUSOC</name>
<dbReference type="EMBL" id="VMNF01000008">
    <property type="protein sequence ID" value="TXC03024.1"/>
    <property type="molecule type" value="Genomic_DNA"/>
</dbReference>
<feature type="region of interest" description="Disordered" evidence="1">
    <location>
        <begin position="574"/>
        <end position="611"/>
    </location>
</feature>